<evidence type="ECO:0000256" key="11">
    <source>
        <dbReference type="ARBA" id="ARBA00048336"/>
    </source>
</evidence>
<feature type="domain" description="PPM-type phosphatase" evidence="13">
    <location>
        <begin position="48"/>
        <end position="361"/>
    </location>
</feature>
<gene>
    <name evidence="14" type="ORF">CJ030_MR2G026928</name>
</gene>
<evidence type="ECO:0000259" key="13">
    <source>
        <dbReference type="PROSITE" id="PS51746"/>
    </source>
</evidence>
<reference evidence="14 15" key="1">
    <citation type="journal article" date="2019" name="Plant Biotechnol. J.">
        <title>The red bayberry genome and genetic basis of sex determination.</title>
        <authorList>
            <person name="Jia H.M."/>
            <person name="Jia H.J."/>
            <person name="Cai Q.L."/>
            <person name="Wang Y."/>
            <person name="Zhao H.B."/>
            <person name="Yang W.F."/>
            <person name="Wang G.Y."/>
            <person name="Li Y.H."/>
            <person name="Zhan D.L."/>
            <person name="Shen Y.T."/>
            <person name="Niu Q.F."/>
            <person name="Chang L."/>
            <person name="Qiu J."/>
            <person name="Zhao L."/>
            <person name="Xie H.B."/>
            <person name="Fu W.Y."/>
            <person name="Jin J."/>
            <person name="Li X.W."/>
            <person name="Jiao Y."/>
            <person name="Zhou C.C."/>
            <person name="Tu T."/>
            <person name="Chai C.Y."/>
            <person name="Gao J.L."/>
            <person name="Fan L.J."/>
            <person name="van de Weg E."/>
            <person name="Wang J.Y."/>
            <person name="Gao Z.S."/>
        </authorList>
    </citation>
    <scope>NUCLEOTIDE SEQUENCE [LARGE SCALE GENOMIC DNA]</scope>
    <source>
        <tissue evidence="14">Leaves</tissue>
    </source>
</reference>
<evidence type="ECO:0000256" key="3">
    <source>
        <dbReference type="ARBA" id="ARBA00006702"/>
    </source>
</evidence>
<dbReference type="SMART" id="SM00332">
    <property type="entry name" value="PP2Cc"/>
    <property type="match status" value="1"/>
</dbReference>
<evidence type="ECO:0000313" key="14">
    <source>
        <dbReference type="EMBL" id="KAB1223959.1"/>
    </source>
</evidence>
<evidence type="ECO:0000256" key="5">
    <source>
        <dbReference type="ARBA" id="ARBA00022723"/>
    </source>
</evidence>
<keyword evidence="9" id="KW-0464">Manganese</keyword>
<dbReference type="InterPro" id="IPR036457">
    <property type="entry name" value="PPM-type-like_dom_sf"/>
</dbReference>
<dbReference type="InterPro" id="IPR015655">
    <property type="entry name" value="PP2C"/>
</dbReference>
<dbReference type="GO" id="GO:0016020">
    <property type="term" value="C:membrane"/>
    <property type="evidence" value="ECO:0007669"/>
    <property type="project" value="UniProtKB-ARBA"/>
</dbReference>
<comment type="catalytic activity">
    <reaction evidence="10">
        <text>O-phospho-L-seryl-[protein] + H2O = L-seryl-[protein] + phosphate</text>
        <dbReference type="Rhea" id="RHEA:20629"/>
        <dbReference type="Rhea" id="RHEA-COMP:9863"/>
        <dbReference type="Rhea" id="RHEA-COMP:11604"/>
        <dbReference type="ChEBI" id="CHEBI:15377"/>
        <dbReference type="ChEBI" id="CHEBI:29999"/>
        <dbReference type="ChEBI" id="CHEBI:43474"/>
        <dbReference type="ChEBI" id="CHEBI:83421"/>
        <dbReference type="EC" id="3.1.3.16"/>
    </reaction>
</comment>
<evidence type="ECO:0000256" key="4">
    <source>
        <dbReference type="ARBA" id="ARBA00013081"/>
    </source>
</evidence>
<dbReference type="Proteomes" id="UP000516437">
    <property type="component" value="Chromosome 2"/>
</dbReference>
<dbReference type="Pfam" id="PF00481">
    <property type="entry name" value="PP2C"/>
    <property type="match status" value="1"/>
</dbReference>
<dbReference type="GO" id="GO:0004722">
    <property type="term" value="F:protein serine/threonine phosphatase activity"/>
    <property type="evidence" value="ECO:0007669"/>
    <property type="project" value="UniProtKB-EC"/>
</dbReference>
<dbReference type="PANTHER" id="PTHR47992">
    <property type="entry name" value="PROTEIN PHOSPHATASE"/>
    <property type="match status" value="1"/>
</dbReference>
<proteinExistence type="inferred from homology"/>
<keyword evidence="6 12" id="KW-0378">Hydrolase</keyword>
<comment type="caution">
    <text evidence="14">The sequence shown here is derived from an EMBL/GenBank/DDBJ whole genome shotgun (WGS) entry which is preliminary data.</text>
</comment>
<comment type="similarity">
    <text evidence="3 12">Belongs to the PP2C family.</text>
</comment>
<comment type="cofactor">
    <cofactor evidence="1">
        <name>Mn(2+)</name>
        <dbReference type="ChEBI" id="CHEBI:29035"/>
    </cofactor>
</comment>
<keyword evidence="7" id="KW-0460">Magnesium</keyword>
<dbReference type="SUPFAM" id="SSF81606">
    <property type="entry name" value="PP2C-like"/>
    <property type="match status" value="1"/>
</dbReference>
<keyword evidence="15" id="KW-1185">Reference proteome</keyword>
<dbReference type="InterPro" id="IPR001932">
    <property type="entry name" value="PPM-type_phosphatase-like_dom"/>
</dbReference>
<evidence type="ECO:0000256" key="2">
    <source>
        <dbReference type="ARBA" id="ARBA00001946"/>
    </source>
</evidence>
<dbReference type="FunFam" id="3.60.40.10:FF:000008">
    <property type="entry name" value="Phosphatase 2C family protein"/>
    <property type="match status" value="1"/>
</dbReference>
<evidence type="ECO:0000256" key="8">
    <source>
        <dbReference type="ARBA" id="ARBA00022912"/>
    </source>
</evidence>
<evidence type="ECO:0000256" key="7">
    <source>
        <dbReference type="ARBA" id="ARBA00022842"/>
    </source>
</evidence>
<evidence type="ECO:0000256" key="1">
    <source>
        <dbReference type="ARBA" id="ARBA00001936"/>
    </source>
</evidence>
<comment type="catalytic activity">
    <reaction evidence="11">
        <text>O-phospho-L-threonyl-[protein] + H2O = L-threonyl-[protein] + phosphate</text>
        <dbReference type="Rhea" id="RHEA:47004"/>
        <dbReference type="Rhea" id="RHEA-COMP:11060"/>
        <dbReference type="Rhea" id="RHEA-COMP:11605"/>
        <dbReference type="ChEBI" id="CHEBI:15377"/>
        <dbReference type="ChEBI" id="CHEBI:30013"/>
        <dbReference type="ChEBI" id="CHEBI:43474"/>
        <dbReference type="ChEBI" id="CHEBI:61977"/>
        <dbReference type="EC" id="3.1.3.16"/>
    </reaction>
</comment>
<protein>
    <recommendedName>
        <fullName evidence="4">protein-serine/threonine phosphatase</fullName>
        <ecNumber evidence="4">3.1.3.16</ecNumber>
    </recommendedName>
</protein>
<dbReference type="GO" id="GO:0046872">
    <property type="term" value="F:metal ion binding"/>
    <property type="evidence" value="ECO:0007669"/>
    <property type="project" value="UniProtKB-KW"/>
</dbReference>
<evidence type="ECO:0000256" key="9">
    <source>
        <dbReference type="ARBA" id="ARBA00023211"/>
    </source>
</evidence>
<keyword evidence="5" id="KW-0479">Metal-binding</keyword>
<evidence type="ECO:0000256" key="6">
    <source>
        <dbReference type="ARBA" id="ARBA00022801"/>
    </source>
</evidence>
<organism evidence="14 15">
    <name type="scientific">Morella rubra</name>
    <name type="common">Chinese bayberry</name>
    <dbReference type="NCBI Taxonomy" id="262757"/>
    <lineage>
        <taxon>Eukaryota</taxon>
        <taxon>Viridiplantae</taxon>
        <taxon>Streptophyta</taxon>
        <taxon>Embryophyta</taxon>
        <taxon>Tracheophyta</taxon>
        <taxon>Spermatophyta</taxon>
        <taxon>Magnoliopsida</taxon>
        <taxon>eudicotyledons</taxon>
        <taxon>Gunneridae</taxon>
        <taxon>Pentapetalae</taxon>
        <taxon>rosids</taxon>
        <taxon>fabids</taxon>
        <taxon>Fagales</taxon>
        <taxon>Myricaceae</taxon>
        <taxon>Morella</taxon>
    </lineage>
</organism>
<dbReference type="OrthoDB" id="420076at2759"/>
<dbReference type="Gene3D" id="3.60.40.10">
    <property type="entry name" value="PPM-type phosphatase domain"/>
    <property type="match status" value="1"/>
</dbReference>
<dbReference type="PROSITE" id="PS01032">
    <property type="entry name" value="PPM_1"/>
    <property type="match status" value="1"/>
</dbReference>
<name>A0A6A1WF82_9ROSI</name>
<evidence type="ECO:0000313" key="15">
    <source>
        <dbReference type="Proteomes" id="UP000516437"/>
    </source>
</evidence>
<dbReference type="EMBL" id="RXIC02000020">
    <property type="protein sequence ID" value="KAB1223959.1"/>
    <property type="molecule type" value="Genomic_DNA"/>
</dbReference>
<dbReference type="InterPro" id="IPR000222">
    <property type="entry name" value="PP2C_BS"/>
</dbReference>
<evidence type="ECO:0000256" key="12">
    <source>
        <dbReference type="RuleBase" id="RU003465"/>
    </source>
</evidence>
<evidence type="ECO:0000256" key="10">
    <source>
        <dbReference type="ARBA" id="ARBA00047761"/>
    </source>
</evidence>
<keyword evidence="8 12" id="KW-0904">Protein phosphatase</keyword>
<sequence>MRDIVTASNKQVLEKMVKACWKPSVEGDGSVSGRLDGLLWHMDLGHHDHGEFSMAVIQANSLLEDQSQLESGPLTSNATGPRGTIVGVYDGHGGTEASRFVNDTLLRNLKRYASEHQGISESVIRKAFLATEEDFLSVVKKLWHSKPQIASVGSCCLVGIICNGLLYVANVGDSRVVLGREERATSEVTAIQISEEHNASINSVREELQFMHPHDSQIVELKHNVWRVKGLIQPYGRMLYQVLGNPTVCEDSIGYAEVSRSIGDAYLKKAEFNREPLLPRFRLPEPFLKPILSSEPSISVHKLCPEDQFLIFASDGLWEHLTNQEAVKIVSNYPRNGISRRLVKAALQKAAKKREMRYSDLKKIDRGQQPRRLPRLPMRVNLEVPRELGELFTVCWKNRRSTIGTCIHKLELDMSNAD</sequence>
<dbReference type="PROSITE" id="PS51746">
    <property type="entry name" value="PPM_2"/>
    <property type="match status" value="1"/>
</dbReference>
<dbReference type="CDD" id="cd00143">
    <property type="entry name" value="PP2Cc"/>
    <property type="match status" value="1"/>
</dbReference>
<accession>A0A6A1WF82</accession>
<dbReference type="AlphaFoldDB" id="A0A6A1WF82"/>
<comment type="cofactor">
    <cofactor evidence="2">
        <name>Mg(2+)</name>
        <dbReference type="ChEBI" id="CHEBI:18420"/>
    </cofactor>
</comment>
<dbReference type="EC" id="3.1.3.16" evidence="4"/>